<keyword evidence="7" id="KW-1185">Reference proteome</keyword>
<dbReference type="GeneID" id="80512724"/>
<evidence type="ECO:0000313" key="7">
    <source>
        <dbReference type="Proteomes" id="UP000241365"/>
    </source>
</evidence>
<dbReference type="GO" id="GO:0003977">
    <property type="term" value="F:UDP-N-acetylglucosamine diphosphorylase activity"/>
    <property type="evidence" value="ECO:0007669"/>
    <property type="project" value="UniProtKB-EC"/>
</dbReference>
<protein>
    <recommendedName>
        <fullName evidence="1">UDP-N-acetylglucosamine diphosphorylase</fullName>
        <ecNumber evidence="1">2.7.7.23</ecNumber>
    </recommendedName>
</protein>
<dbReference type="InterPro" id="IPR005835">
    <property type="entry name" value="NTP_transferase_dom"/>
</dbReference>
<organism evidence="6 7">
    <name type="scientific">Powai lake megavirus</name>
    <dbReference type="NCBI Taxonomy" id="1842663"/>
    <lineage>
        <taxon>Viruses</taxon>
        <taxon>Varidnaviria</taxon>
        <taxon>Bamfordvirae</taxon>
        <taxon>Nucleocytoviricota</taxon>
        <taxon>Megaviricetes</taxon>
        <taxon>Imitervirales</taxon>
        <taxon>Mimiviridae</taxon>
        <taxon>Megamimivirinae</taxon>
        <taxon>Megavirus</taxon>
        <taxon>Megavirus powaiense</taxon>
    </lineage>
</organism>
<name>A0A167R6F2_9VIRU</name>
<dbReference type="PANTHER" id="PTHR43584">
    <property type="entry name" value="NUCLEOTIDYL TRANSFERASE"/>
    <property type="match status" value="1"/>
</dbReference>
<dbReference type="SUPFAM" id="SSF53448">
    <property type="entry name" value="Nucleotide-diphospho-sugar transferases"/>
    <property type="match status" value="1"/>
</dbReference>
<evidence type="ECO:0000256" key="2">
    <source>
        <dbReference type="ARBA" id="ARBA00022679"/>
    </source>
</evidence>
<feature type="domain" description="Nucleotidyl transferase" evidence="5">
    <location>
        <begin position="8"/>
        <end position="209"/>
    </location>
</feature>
<dbReference type="Gene3D" id="3.90.550.10">
    <property type="entry name" value="Spore Coat Polysaccharide Biosynthesis Protein SpsA, Chain A"/>
    <property type="match status" value="1"/>
</dbReference>
<dbReference type="EMBL" id="KU877344">
    <property type="protein sequence ID" value="ANB50362.1"/>
    <property type="molecule type" value="Genomic_DNA"/>
</dbReference>
<dbReference type="Proteomes" id="UP000241365">
    <property type="component" value="Segment"/>
</dbReference>
<comment type="catalytic activity">
    <reaction evidence="4">
        <text>N-acetyl-alpha-D-glucosamine 1-phosphate + UTP + H(+) = UDP-N-acetyl-alpha-D-glucosamine + diphosphate</text>
        <dbReference type="Rhea" id="RHEA:13509"/>
        <dbReference type="ChEBI" id="CHEBI:15378"/>
        <dbReference type="ChEBI" id="CHEBI:33019"/>
        <dbReference type="ChEBI" id="CHEBI:46398"/>
        <dbReference type="ChEBI" id="CHEBI:57705"/>
        <dbReference type="ChEBI" id="CHEBI:57776"/>
        <dbReference type="EC" id="2.7.7.23"/>
    </reaction>
</comment>
<evidence type="ECO:0000256" key="1">
    <source>
        <dbReference type="ARBA" id="ARBA00012457"/>
    </source>
</evidence>
<dbReference type="RefSeq" id="YP_010776113.1">
    <property type="nucleotide sequence ID" value="NC_075034.1"/>
</dbReference>
<dbReference type="Pfam" id="PF00483">
    <property type="entry name" value="NTP_transferase"/>
    <property type="match status" value="1"/>
</dbReference>
<sequence>MNKLYITILAGGLGKRMQSNLPKVLHQVKGQAMIVRLIYQIIKLNPEKILIVVGKYRDIIQQEIEKNITDSRIFYVDQLVPNGTGDAVKCTLPYFENDNIDNIILNGDVPMIQYTTIKDIYDCYSNNSKKLLITSINLSDPTNNGRIIVDENGEFNGIVEEKDCNDHQKTISLVNCGIYVCSSDVLLNCVPKIDNNNIQHEYYLTDLVKIYRQFYKTTIDLYVLPQNKEIEIYNVNTKQQLEYIEQLKI</sequence>
<keyword evidence="3" id="KW-0548">Nucleotidyltransferase</keyword>
<dbReference type="PANTHER" id="PTHR43584:SF3">
    <property type="entry name" value="BIFUNCTIONAL PROTEIN GLMU"/>
    <property type="match status" value="1"/>
</dbReference>
<proteinExistence type="predicted"/>
<dbReference type="EC" id="2.7.7.23" evidence="1"/>
<dbReference type="InterPro" id="IPR050065">
    <property type="entry name" value="GlmU-like"/>
</dbReference>
<keyword evidence="2" id="KW-0808">Transferase</keyword>
<accession>A0A167R6F2</accession>
<evidence type="ECO:0000256" key="4">
    <source>
        <dbReference type="ARBA" id="ARBA00048493"/>
    </source>
</evidence>
<reference evidence="6 7" key="1">
    <citation type="journal article" date="2016" name="Genome Announc.">
        <title>Complete Genome Sequence of a New Megavirus Family Member Isolated from an Inland Water Lake for the First Time in India.</title>
        <authorList>
            <person name="Chatterjee A."/>
            <person name="Ali F."/>
            <person name="Bange D."/>
            <person name="Kondabagil K."/>
        </authorList>
    </citation>
    <scope>NUCLEOTIDE SEQUENCE [LARGE SCALE GENOMIC DNA]</scope>
    <source>
        <strain evidence="6">1</strain>
    </source>
</reference>
<evidence type="ECO:0000313" key="6">
    <source>
        <dbReference type="EMBL" id="ANB50362.1"/>
    </source>
</evidence>
<evidence type="ECO:0000259" key="5">
    <source>
        <dbReference type="Pfam" id="PF00483"/>
    </source>
</evidence>
<dbReference type="KEGG" id="vg:80512724"/>
<dbReference type="InterPro" id="IPR029044">
    <property type="entry name" value="Nucleotide-diphossugar_trans"/>
</dbReference>
<evidence type="ECO:0000256" key="3">
    <source>
        <dbReference type="ARBA" id="ARBA00022695"/>
    </source>
</evidence>